<dbReference type="PANTHER" id="PTHR12483:SF115">
    <property type="entry name" value="COPPER TRANSPORT PROTEIN"/>
    <property type="match status" value="1"/>
</dbReference>
<dbReference type="RefSeq" id="XP_003727592.2">
    <property type="nucleotide sequence ID" value="XM_003727544.3"/>
</dbReference>
<protein>
    <recommendedName>
        <fullName evidence="4">Copper transport protein</fullName>
    </recommendedName>
</protein>
<evidence type="ECO:0000256" key="2">
    <source>
        <dbReference type="ARBA" id="ARBA00022989"/>
    </source>
</evidence>
<organism evidence="5 6">
    <name type="scientific">Strongylocentrotus purpuratus</name>
    <name type="common">Purple sea urchin</name>
    <dbReference type="NCBI Taxonomy" id="7668"/>
    <lineage>
        <taxon>Eukaryota</taxon>
        <taxon>Metazoa</taxon>
        <taxon>Echinodermata</taxon>
        <taxon>Eleutherozoa</taxon>
        <taxon>Echinozoa</taxon>
        <taxon>Echinoidea</taxon>
        <taxon>Euechinoidea</taxon>
        <taxon>Echinacea</taxon>
        <taxon>Camarodonta</taxon>
        <taxon>Echinidea</taxon>
        <taxon>Strongylocentrotidae</taxon>
        <taxon>Strongylocentrotus</taxon>
    </lineage>
</organism>
<evidence type="ECO:0000313" key="5">
    <source>
        <dbReference type="EnsemblMetazoa" id="XP_003727592"/>
    </source>
</evidence>
<reference evidence="6" key="1">
    <citation type="submission" date="2015-02" db="EMBL/GenBank/DDBJ databases">
        <title>Genome sequencing for Strongylocentrotus purpuratus.</title>
        <authorList>
            <person name="Murali S."/>
            <person name="Liu Y."/>
            <person name="Vee V."/>
            <person name="English A."/>
            <person name="Wang M."/>
            <person name="Skinner E."/>
            <person name="Han Y."/>
            <person name="Muzny D.M."/>
            <person name="Worley K.C."/>
            <person name="Gibbs R.A."/>
        </authorList>
    </citation>
    <scope>NUCLEOTIDE SEQUENCE</scope>
</reference>
<keyword evidence="6" id="KW-1185">Reference proteome</keyword>
<sequence>MSNVTVAPTVECPCAGYLHFGTTETILFKKWTVSNAGGLLGSCLVVVLLAILVEGLVVFRKHLSKKYATDVRHRMIETEASESTRLVEEQAEGQIPLFSWSHLILTALYGLQTLIFYLLMLIAMTLNAYLLIAIVIGSSIGYFMFAWRCSVKVNVTTVNR</sequence>
<dbReference type="PANTHER" id="PTHR12483">
    <property type="entry name" value="SOLUTE CARRIER FAMILY 31 COPPER TRANSPORTERS"/>
    <property type="match status" value="1"/>
</dbReference>
<comment type="similarity">
    <text evidence="4">Belongs to the copper transporter (Ctr) (TC 1.A.56) family. SLC31A subfamily.</text>
</comment>
<feature type="transmembrane region" description="Helical" evidence="4">
    <location>
        <begin position="103"/>
        <end position="122"/>
    </location>
</feature>
<accession>A0A7M7LPG7</accession>
<keyword evidence="1 4" id="KW-0812">Transmembrane</keyword>
<keyword evidence="4" id="KW-0186">Copper</keyword>
<dbReference type="Pfam" id="PF04145">
    <property type="entry name" value="Ctr"/>
    <property type="match status" value="1"/>
</dbReference>
<reference evidence="5" key="2">
    <citation type="submission" date="2021-01" db="UniProtKB">
        <authorList>
            <consortium name="EnsemblMetazoa"/>
        </authorList>
    </citation>
    <scope>IDENTIFICATION</scope>
</reference>
<evidence type="ECO:0000256" key="4">
    <source>
        <dbReference type="RuleBase" id="RU367022"/>
    </source>
</evidence>
<name>A0A7M7LPG7_STRPU</name>
<comment type="subcellular location">
    <subcellularLocation>
        <location evidence="4">Membrane</location>
        <topology evidence="4">Multi-pass membrane protein</topology>
    </subcellularLocation>
</comment>
<dbReference type="Proteomes" id="UP000007110">
    <property type="component" value="Unassembled WGS sequence"/>
</dbReference>
<keyword evidence="4" id="KW-0813">Transport</keyword>
<keyword evidence="4" id="KW-0406">Ion transport</keyword>
<keyword evidence="3 4" id="KW-0472">Membrane</keyword>
<dbReference type="GeneID" id="100888175"/>
<dbReference type="OrthoDB" id="161814at2759"/>
<dbReference type="InParanoid" id="A0A7M7LPG7"/>
<dbReference type="InterPro" id="IPR007274">
    <property type="entry name" value="Cop_transporter"/>
</dbReference>
<evidence type="ECO:0000256" key="1">
    <source>
        <dbReference type="ARBA" id="ARBA00022692"/>
    </source>
</evidence>
<dbReference type="EnsemblMetazoa" id="XM_003727544">
    <property type="protein sequence ID" value="XP_003727592"/>
    <property type="gene ID" value="LOC100888175"/>
</dbReference>
<dbReference type="GO" id="GO:0005375">
    <property type="term" value="F:copper ion transmembrane transporter activity"/>
    <property type="evidence" value="ECO:0007669"/>
    <property type="project" value="UniProtKB-UniRule"/>
</dbReference>
<evidence type="ECO:0000256" key="3">
    <source>
        <dbReference type="ARBA" id="ARBA00023136"/>
    </source>
</evidence>
<dbReference type="KEGG" id="spu:100888175"/>
<proteinExistence type="inferred from homology"/>
<dbReference type="AlphaFoldDB" id="A0A7M7LPG7"/>
<feature type="transmembrane region" description="Helical" evidence="4">
    <location>
        <begin position="128"/>
        <end position="147"/>
    </location>
</feature>
<evidence type="ECO:0000313" key="6">
    <source>
        <dbReference type="Proteomes" id="UP000007110"/>
    </source>
</evidence>
<keyword evidence="4" id="KW-0187">Copper transport</keyword>
<dbReference type="OMA" id="HAMSFHF"/>
<feature type="transmembrane region" description="Helical" evidence="4">
    <location>
        <begin position="39"/>
        <end position="59"/>
    </location>
</feature>
<dbReference type="GO" id="GO:0016020">
    <property type="term" value="C:membrane"/>
    <property type="evidence" value="ECO:0007669"/>
    <property type="project" value="UniProtKB-SubCell"/>
</dbReference>
<keyword evidence="2 4" id="KW-1133">Transmembrane helix</keyword>